<feature type="signal peptide" evidence="1">
    <location>
        <begin position="1"/>
        <end position="15"/>
    </location>
</feature>
<keyword evidence="3" id="KW-1185">Reference proteome</keyword>
<reference evidence="2" key="1">
    <citation type="submission" date="2022-12" db="EMBL/GenBank/DDBJ databases">
        <authorList>
            <person name="Petersen C."/>
        </authorList>
    </citation>
    <scope>NUCLEOTIDE SEQUENCE</scope>
    <source>
        <strain evidence="2">IBT 21472</strain>
    </source>
</reference>
<comment type="caution">
    <text evidence="2">The sequence shown here is derived from an EMBL/GenBank/DDBJ whole genome shotgun (WGS) entry which is preliminary data.</text>
</comment>
<protein>
    <recommendedName>
        <fullName evidence="4">Hydrophobin</fullName>
    </recommendedName>
</protein>
<dbReference type="PROSITE" id="PS51257">
    <property type="entry name" value="PROKAR_LIPOPROTEIN"/>
    <property type="match status" value="1"/>
</dbReference>
<evidence type="ECO:0000313" key="2">
    <source>
        <dbReference type="EMBL" id="KAJ5310987.1"/>
    </source>
</evidence>
<accession>A0A9W9U2D0</accession>
<evidence type="ECO:0000256" key="1">
    <source>
        <dbReference type="SAM" id="SignalP"/>
    </source>
</evidence>
<feature type="chain" id="PRO_5041194941" description="Hydrophobin" evidence="1">
    <location>
        <begin position="16"/>
        <end position="86"/>
    </location>
</feature>
<keyword evidence="1" id="KW-0732">Signal</keyword>
<proteinExistence type="predicted"/>
<dbReference type="Proteomes" id="UP001147746">
    <property type="component" value="Unassembled WGS sequence"/>
</dbReference>
<dbReference type="AlphaFoldDB" id="A0A9W9U2D0"/>
<name>A0A9W9U2D0_9EURO</name>
<organism evidence="2 3">
    <name type="scientific">Penicillium atrosanguineum</name>
    <dbReference type="NCBI Taxonomy" id="1132637"/>
    <lineage>
        <taxon>Eukaryota</taxon>
        <taxon>Fungi</taxon>
        <taxon>Dikarya</taxon>
        <taxon>Ascomycota</taxon>
        <taxon>Pezizomycotina</taxon>
        <taxon>Eurotiomycetes</taxon>
        <taxon>Eurotiomycetidae</taxon>
        <taxon>Eurotiales</taxon>
        <taxon>Aspergillaceae</taxon>
        <taxon>Penicillium</taxon>
    </lineage>
</organism>
<evidence type="ECO:0008006" key="4">
    <source>
        <dbReference type="Google" id="ProtNLM"/>
    </source>
</evidence>
<reference evidence="2" key="2">
    <citation type="journal article" date="2023" name="IMA Fungus">
        <title>Comparative genomic study of the Penicillium genus elucidates a diverse pangenome and 15 lateral gene transfer events.</title>
        <authorList>
            <person name="Petersen C."/>
            <person name="Sorensen T."/>
            <person name="Nielsen M.R."/>
            <person name="Sondergaard T.E."/>
            <person name="Sorensen J.L."/>
            <person name="Fitzpatrick D.A."/>
            <person name="Frisvad J.C."/>
            <person name="Nielsen K.L."/>
        </authorList>
    </citation>
    <scope>NUCLEOTIDE SEQUENCE</scope>
    <source>
        <strain evidence="2">IBT 21472</strain>
    </source>
</reference>
<sequence length="86" mass="9076">MKLLALIVLAAAASCEFTCIKPVNPIPAGDPGLCCKILTQDILLTLLYTGEDCNHAIKLSEAADGSQVYSPCKTEQHAACCDPINL</sequence>
<evidence type="ECO:0000313" key="3">
    <source>
        <dbReference type="Proteomes" id="UP001147746"/>
    </source>
</evidence>
<gene>
    <name evidence="2" type="ORF">N7476_006847</name>
</gene>
<dbReference type="EMBL" id="JAPZBO010000007">
    <property type="protein sequence ID" value="KAJ5310987.1"/>
    <property type="molecule type" value="Genomic_DNA"/>
</dbReference>